<evidence type="ECO:0000259" key="6">
    <source>
        <dbReference type="Pfam" id="PF01619"/>
    </source>
</evidence>
<dbReference type="SUPFAM" id="SSF51730">
    <property type="entry name" value="FAD-linked oxidoreductase"/>
    <property type="match status" value="1"/>
</dbReference>
<dbReference type="InterPro" id="IPR015659">
    <property type="entry name" value="Proline_oxidase"/>
</dbReference>
<evidence type="ECO:0000256" key="3">
    <source>
        <dbReference type="ARBA" id="ARBA00023002"/>
    </source>
</evidence>
<dbReference type="KEGG" id="dpte:113795275"/>
<dbReference type="RefSeq" id="XP_027201270.1">
    <property type="nucleotide sequence ID" value="XM_027345469.1"/>
</dbReference>
<organism evidence="7 8">
    <name type="scientific">Dermatophagoides pteronyssinus</name>
    <name type="common">European house dust mite</name>
    <dbReference type="NCBI Taxonomy" id="6956"/>
    <lineage>
        <taxon>Eukaryota</taxon>
        <taxon>Metazoa</taxon>
        <taxon>Ecdysozoa</taxon>
        <taxon>Arthropoda</taxon>
        <taxon>Chelicerata</taxon>
        <taxon>Arachnida</taxon>
        <taxon>Acari</taxon>
        <taxon>Acariformes</taxon>
        <taxon>Sarcoptiformes</taxon>
        <taxon>Astigmata</taxon>
        <taxon>Psoroptidia</taxon>
        <taxon>Analgoidea</taxon>
        <taxon>Pyroglyphidae</taxon>
        <taxon>Dermatophagoidinae</taxon>
        <taxon>Dermatophagoides</taxon>
    </lineage>
</organism>
<dbReference type="AlphaFoldDB" id="A0A6P6Y7I3"/>
<evidence type="ECO:0000313" key="7">
    <source>
        <dbReference type="Proteomes" id="UP000515146"/>
    </source>
</evidence>
<keyword evidence="5" id="KW-0274">FAD</keyword>
<evidence type="ECO:0000256" key="2">
    <source>
        <dbReference type="ARBA" id="ARBA00005869"/>
    </source>
</evidence>
<dbReference type="InterPro" id="IPR002872">
    <property type="entry name" value="Proline_DH_dom"/>
</dbReference>
<comment type="similarity">
    <text evidence="2 5">Belongs to the proline oxidase family.</text>
</comment>
<gene>
    <name evidence="8" type="primary">LOC113795275</name>
</gene>
<dbReference type="GO" id="GO:0004657">
    <property type="term" value="F:proline dehydrogenase activity"/>
    <property type="evidence" value="ECO:0007669"/>
    <property type="project" value="UniProtKB-EC"/>
</dbReference>
<dbReference type="Gene3D" id="3.20.20.220">
    <property type="match status" value="2"/>
</dbReference>
<feature type="domain" description="Proline dehydrogenase" evidence="6">
    <location>
        <begin position="349"/>
        <end position="593"/>
    </location>
</feature>
<dbReference type="PANTHER" id="PTHR13914">
    <property type="entry name" value="PROLINE OXIDASE"/>
    <property type="match status" value="1"/>
</dbReference>
<evidence type="ECO:0000256" key="4">
    <source>
        <dbReference type="ARBA" id="ARBA00023062"/>
    </source>
</evidence>
<keyword evidence="3 5" id="KW-0560">Oxidoreductase</keyword>
<evidence type="ECO:0000313" key="8">
    <source>
        <dbReference type="RefSeq" id="XP_027201270.1"/>
    </source>
</evidence>
<dbReference type="OMA" id="GPLKKYH"/>
<dbReference type="CTD" id="33117"/>
<evidence type="ECO:0000256" key="5">
    <source>
        <dbReference type="RuleBase" id="RU364054"/>
    </source>
</evidence>
<dbReference type="Pfam" id="PF01619">
    <property type="entry name" value="Pro_dh"/>
    <property type="match status" value="1"/>
</dbReference>
<comment type="function">
    <text evidence="5">Converts proline to delta-1-pyrroline-5-carboxylate.</text>
</comment>
<dbReference type="OrthoDB" id="5464at2759"/>
<dbReference type="FunCoup" id="A0A6P6Y7I3">
    <property type="interactions" value="411"/>
</dbReference>
<evidence type="ECO:0000256" key="1">
    <source>
        <dbReference type="ARBA" id="ARBA00004739"/>
    </source>
</evidence>
<dbReference type="InterPro" id="IPR029041">
    <property type="entry name" value="FAD-linked_oxidoreductase-like"/>
</dbReference>
<dbReference type="GO" id="GO:0005739">
    <property type="term" value="C:mitochondrion"/>
    <property type="evidence" value="ECO:0007669"/>
    <property type="project" value="TreeGrafter"/>
</dbReference>
<sequence>MMISSTIIINKLLRIQNNFHSKNHHLLFYHRSGFNVGKLSSSLSSSFCIQNHQQQRSLSSTSTTSTSTTIESSSSKRNCDKLDLTFSNTEQAYRSKTTFELIRAIAVLYVSSFDTLVYNHDKLLKWSKRLMGERLFNLLMRSTFYGQFVAGIDEFDIKPVLNHLRSFGVKSILDYSAEEDIEKKFDTISNKQKGKDKIVKQYEYDDVVHGRRELRPVARTYFYMNEAQCEKNMDIFLRCIDCVAGATYGTGFAAIKLTALGRPELLLQLSEVIARTRKYFKQITGLNSIGLGNITPEEFQKQLDKRFNLNVDNPEIAAFLKQMDYDQRGLMNLFAWNGLIDMDTLINDLFKVPNLRTGRMEMIINALNQEEEEMFRNMMRRMHTIARAATERDVRVLIDAEQTYFQPAINRITLELMRKYNKEKAIIFNTYQCYLKNAYETCELDAELSRRQGFYFGAKLVRGAYLEQERLRAKQLGYNDPINPTFESTTAMYEKNLNFFMNKIVDTGIDQKKFAIMVASHNEDTVRYTLKKMQELDIKPEHKLICFGQLYGMSDHLSFILGQSGYSVYKYVPYGPIDKVMPYLSRRALENHGLLKKSKYERKLLMKELLRRIWNGKIFHKPIGNYQPI</sequence>
<dbReference type="FunFam" id="3.20.20.220:FF:000012">
    <property type="entry name" value="Proline dehydrogenase"/>
    <property type="match status" value="1"/>
</dbReference>
<name>A0A6P6Y7I3_DERPT</name>
<dbReference type="PANTHER" id="PTHR13914:SF0">
    <property type="entry name" value="PROLINE DEHYDROGENASE 1, MITOCHONDRIAL"/>
    <property type="match status" value="1"/>
</dbReference>
<protein>
    <recommendedName>
        <fullName evidence="5">Proline dehydrogenase</fullName>
        <ecNumber evidence="5">1.5.5.2</ecNumber>
    </recommendedName>
</protein>
<comment type="pathway">
    <text evidence="1">Amino-acid degradation; L-proline degradation into L-glutamate; L-glutamate from L-proline: step 1/2.</text>
</comment>
<keyword evidence="5" id="KW-0285">Flavoprotein</keyword>
<proteinExistence type="inferred from homology"/>
<keyword evidence="4 5" id="KW-0642">Proline metabolism</keyword>
<dbReference type="Proteomes" id="UP000515146">
    <property type="component" value="Unplaced"/>
</dbReference>
<reference evidence="8" key="1">
    <citation type="submission" date="2025-08" db="UniProtKB">
        <authorList>
            <consortium name="RefSeq"/>
        </authorList>
    </citation>
    <scope>IDENTIFICATION</scope>
    <source>
        <strain evidence="8">Airmid</strain>
    </source>
</reference>
<dbReference type="GO" id="GO:0071949">
    <property type="term" value="F:FAD binding"/>
    <property type="evidence" value="ECO:0007669"/>
    <property type="project" value="TreeGrafter"/>
</dbReference>
<dbReference type="GO" id="GO:0010133">
    <property type="term" value="P:L-proline catabolic process to L-glutamate"/>
    <property type="evidence" value="ECO:0007669"/>
    <property type="project" value="TreeGrafter"/>
</dbReference>
<comment type="catalytic activity">
    <reaction evidence="5">
        <text>L-proline + a quinone = (S)-1-pyrroline-5-carboxylate + a quinol + H(+)</text>
        <dbReference type="Rhea" id="RHEA:23784"/>
        <dbReference type="ChEBI" id="CHEBI:15378"/>
        <dbReference type="ChEBI" id="CHEBI:17388"/>
        <dbReference type="ChEBI" id="CHEBI:24646"/>
        <dbReference type="ChEBI" id="CHEBI:60039"/>
        <dbReference type="ChEBI" id="CHEBI:132124"/>
        <dbReference type="EC" id="1.5.5.2"/>
    </reaction>
</comment>
<keyword evidence="7" id="KW-1185">Reference proteome</keyword>
<accession>A0A6P6Y7I3</accession>
<comment type="cofactor">
    <cofactor evidence="5">
        <name>FAD</name>
        <dbReference type="ChEBI" id="CHEBI:57692"/>
    </cofactor>
</comment>
<dbReference type="InParanoid" id="A0A6P6Y7I3"/>
<dbReference type="EC" id="1.5.5.2" evidence="5"/>